<name>A0A5P8E3Y8_9BACT</name>
<dbReference type="InterPro" id="IPR029064">
    <property type="entry name" value="Ribosomal_eL30-like_sf"/>
</dbReference>
<dbReference type="Proteomes" id="UP000249375">
    <property type="component" value="Chromosome"/>
</dbReference>
<dbReference type="GO" id="GO:0008173">
    <property type="term" value="F:RNA methyltransferase activity"/>
    <property type="evidence" value="ECO:0007669"/>
    <property type="project" value="InterPro"/>
</dbReference>
<dbReference type="SUPFAM" id="SSF75217">
    <property type="entry name" value="alpha/beta knot"/>
    <property type="match status" value="1"/>
</dbReference>
<evidence type="ECO:0000313" key="6">
    <source>
        <dbReference type="EMBL" id="QFQ11634.1"/>
    </source>
</evidence>
<evidence type="ECO:0000259" key="5">
    <source>
        <dbReference type="Pfam" id="PF22435"/>
    </source>
</evidence>
<evidence type="ECO:0000313" key="7">
    <source>
        <dbReference type="Proteomes" id="UP000249375"/>
    </source>
</evidence>
<dbReference type="CDD" id="cd18109">
    <property type="entry name" value="SpoU-like_RNA-MTase"/>
    <property type="match status" value="1"/>
</dbReference>
<dbReference type="PANTHER" id="PTHR43191">
    <property type="entry name" value="RRNA METHYLTRANSFERASE 3"/>
    <property type="match status" value="1"/>
</dbReference>
<dbReference type="GO" id="GO:0003723">
    <property type="term" value="F:RNA binding"/>
    <property type="evidence" value="ECO:0007669"/>
    <property type="project" value="InterPro"/>
</dbReference>
<feature type="domain" description="MRM3-like substrate binding" evidence="5">
    <location>
        <begin position="6"/>
        <end position="86"/>
    </location>
</feature>
<dbReference type="PANTHER" id="PTHR43191:SF2">
    <property type="entry name" value="RRNA METHYLTRANSFERASE 3, MITOCHONDRIAL"/>
    <property type="match status" value="1"/>
</dbReference>
<dbReference type="Pfam" id="PF22435">
    <property type="entry name" value="MRM3-like_sub_bind"/>
    <property type="match status" value="1"/>
</dbReference>
<evidence type="ECO:0000256" key="3">
    <source>
        <dbReference type="ARBA" id="ARBA00022679"/>
    </source>
</evidence>
<dbReference type="SUPFAM" id="SSF55315">
    <property type="entry name" value="L30e-like"/>
    <property type="match status" value="1"/>
</dbReference>
<dbReference type="Gene3D" id="3.30.1330.30">
    <property type="match status" value="1"/>
</dbReference>
<dbReference type="InterPro" id="IPR053888">
    <property type="entry name" value="MRM3-like_sub_bind"/>
</dbReference>
<dbReference type="InterPro" id="IPR001537">
    <property type="entry name" value="SpoU_MeTrfase"/>
</dbReference>
<dbReference type="OrthoDB" id="9785673at2"/>
<dbReference type="InterPro" id="IPR051259">
    <property type="entry name" value="rRNA_Methyltransferase"/>
</dbReference>
<evidence type="ECO:0000256" key="2">
    <source>
        <dbReference type="ARBA" id="ARBA00022603"/>
    </source>
</evidence>
<comment type="similarity">
    <text evidence="1">Belongs to the class IV-like SAM-binding methyltransferase superfamily. RNA methyltransferase TrmH family.</text>
</comment>
<dbReference type="GO" id="GO:0032259">
    <property type="term" value="P:methylation"/>
    <property type="evidence" value="ECO:0007669"/>
    <property type="project" value="UniProtKB-KW"/>
</dbReference>
<reference evidence="6 7" key="1">
    <citation type="submission" date="2018-11" db="EMBL/GenBank/DDBJ databases">
        <authorList>
            <person name="Na S.W."/>
            <person name="Baik M."/>
        </authorList>
    </citation>
    <scope>NUCLEOTIDE SEQUENCE [LARGE SCALE GENOMIC DNA]</scope>
    <source>
        <strain evidence="6 7">E39</strain>
    </source>
</reference>
<dbReference type="GO" id="GO:0006396">
    <property type="term" value="P:RNA processing"/>
    <property type="evidence" value="ECO:0007669"/>
    <property type="project" value="InterPro"/>
</dbReference>
<accession>A0A5P8E3Y8</accession>
<protein>
    <submittedName>
        <fullName evidence="6">RNA methyltransferase</fullName>
    </submittedName>
</protein>
<dbReference type="AlphaFoldDB" id="A0A5P8E3Y8"/>
<proteinExistence type="inferred from homology"/>
<organism evidence="6 7">
    <name type="scientific">Pseudoprevotella muciniphila</name>
    <dbReference type="NCBI Taxonomy" id="2133944"/>
    <lineage>
        <taxon>Bacteria</taxon>
        <taxon>Pseudomonadati</taxon>
        <taxon>Bacteroidota</taxon>
        <taxon>Bacteroidia</taxon>
        <taxon>Bacteroidales</taxon>
        <taxon>Prevotellaceae</taxon>
        <taxon>Pseudoprevotella</taxon>
    </lineage>
</organism>
<sequence>MTITKNQIKFVRSLSLKKNRDEHHLFVAEGKKCVTELASAFRCKMLIAIENQSDISDIVECEDLFIVPPSELERMSQLRSPQGVIAVFDKQKRKNNTTTKETTTELILALDGIQDPGNLGTIIRLADWFGIEQIIASKDTADAFAPKVVQATMGALARVNINYLELQTELKKLSNIFNILGTFLEGDNIYTHENLSQPSILVMGNEGNGIRPEIEQLVTDKLFIPSYPAGRPTSESLNVAVATAVACAEIRRRQSTSVK</sequence>
<keyword evidence="7" id="KW-1185">Reference proteome</keyword>
<gene>
    <name evidence="6" type="ORF">C7Y71_000520</name>
</gene>
<dbReference type="KEGG" id="alq:C7Y71_000520"/>
<dbReference type="RefSeq" id="WP_111898696.1">
    <property type="nucleotide sequence ID" value="NZ_CP033459.1"/>
</dbReference>
<dbReference type="EMBL" id="CP033459">
    <property type="protein sequence ID" value="QFQ11634.1"/>
    <property type="molecule type" value="Genomic_DNA"/>
</dbReference>
<dbReference type="Pfam" id="PF00588">
    <property type="entry name" value="SpoU_methylase"/>
    <property type="match status" value="1"/>
</dbReference>
<evidence type="ECO:0000256" key="1">
    <source>
        <dbReference type="ARBA" id="ARBA00007228"/>
    </source>
</evidence>
<evidence type="ECO:0000259" key="4">
    <source>
        <dbReference type="Pfam" id="PF00588"/>
    </source>
</evidence>
<dbReference type="InterPro" id="IPR029026">
    <property type="entry name" value="tRNA_m1G_MTases_N"/>
</dbReference>
<feature type="domain" description="tRNA/rRNA methyltransferase SpoU type" evidence="4">
    <location>
        <begin position="106"/>
        <end position="247"/>
    </location>
</feature>
<keyword evidence="3 6" id="KW-0808">Transferase</keyword>
<dbReference type="Gene3D" id="3.40.1280.10">
    <property type="match status" value="1"/>
</dbReference>
<dbReference type="InterPro" id="IPR029028">
    <property type="entry name" value="Alpha/beta_knot_MTases"/>
</dbReference>
<keyword evidence="2 6" id="KW-0489">Methyltransferase</keyword>